<proteinExistence type="predicted"/>
<comment type="caution">
    <text evidence="2">The sequence shown here is derived from an EMBL/GenBank/DDBJ whole genome shotgun (WGS) entry which is preliminary data.</text>
</comment>
<protein>
    <submittedName>
        <fullName evidence="2">Uncharacterized protein</fullName>
    </submittedName>
</protein>
<dbReference type="Proteomes" id="UP000076863">
    <property type="component" value="Unassembled WGS sequence"/>
</dbReference>
<dbReference type="AlphaFoldDB" id="A0A166VN69"/>
<keyword evidence="3" id="KW-1185">Reference proteome</keyword>
<feature type="compositionally biased region" description="Basic residues" evidence="1">
    <location>
        <begin position="91"/>
        <end position="100"/>
    </location>
</feature>
<sequence length="293" mass="31880">MQDPIASLAAHKIAEFLELCGINYTDNNQLDAYIQNLAKFTRETRLSASINSDIPRPHARAPANRCRGSYRIQENDSKRGAIDYGGLDKAPRKKRKLKRTVPKDFTADDAGDSSLVQKSGIAGAPASSQDQTKTGPVNQLSHDHAATDFRIGQTSNDILTEGSSVHGLETNAKSGDSDGFIKAASITTNSTSSHTGYEVKYNHPPSTLPQLPGAETKTMETILVDYVKLNHALRQTSTDKNLPSLWDPNALQIRGYVEDIAKRDFAEAVRHISAGNATLVKGTVQARYSEAIF</sequence>
<feature type="region of interest" description="Disordered" evidence="1">
    <location>
        <begin position="52"/>
        <end position="140"/>
    </location>
</feature>
<evidence type="ECO:0000313" key="3">
    <source>
        <dbReference type="Proteomes" id="UP000076863"/>
    </source>
</evidence>
<evidence type="ECO:0000256" key="1">
    <source>
        <dbReference type="SAM" id="MobiDB-lite"/>
    </source>
</evidence>
<reference evidence="2 3" key="1">
    <citation type="journal article" date="2016" name="Genome Biol. Evol.">
        <title>Divergent and convergent evolution of fungal pathogenicity.</title>
        <authorList>
            <person name="Shang Y."/>
            <person name="Xiao G."/>
            <person name="Zheng P."/>
            <person name="Cen K."/>
            <person name="Zhan S."/>
            <person name="Wang C."/>
        </authorList>
    </citation>
    <scope>NUCLEOTIDE SEQUENCE [LARGE SCALE GENOMIC DNA]</scope>
    <source>
        <strain evidence="2 3">RCEF 3172</strain>
    </source>
</reference>
<evidence type="ECO:0000313" key="2">
    <source>
        <dbReference type="EMBL" id="OAA33847.1"/>
    </source>
</evidence>
<dbReference type="EMBL" id="AZHA01000089">
    <property type="protein sequence ID" value="OAA33847.1"/>
    <property type="molecule type" value="Genomic_DNA"/>
</dbReference>
<name>A0A166VN69_9HYPO</name>
<accession>A0A166VN69</accession>
<organism evidence="2 3">
    <name type="scientific">Beauveria brongniartii RCEF 3172</name>
    <dbReference type="NCBI Taxonomy" id="1081107"/>
    <lineage>
        <taxon>Eukaryota</taxon>
        <taxon>Fungi</taxon>
        <taxon>Dikarya</taxon>
        <taxon>Ascomycota</taxon>
        <taxon>Pezizomycotina</taxon>
        <taxon>Sordariomycetes</taxon>
        <taxon>Hypocreomycetidae</taxon>
        <taxon>Hypocreales</taxon>
        <taxon>Cordycipitaceae</taxon>
        <taxon>Beauveria</taxon>
        <taxon>Beauveria brongniartii</taxon>
    </lineage>
</organism>
<feature type="compositionally biased region" description="Polar residues" evidence="1">
    <location>
        <begin position="126"/>
        <end position="140"/>
    </location>
</feature>
<gene>
    <name evidence="2" type="ORF">BBO_09457</name>
</gene>